<comment type="similarity">
    <text evidence="3 14">Belongs to the XPF family.</text>
</comment>
<dbReference type="GO" id="GO:0046872">
    <property type="term" value="F:metal ion binding"/>
    <property type="evidence" value="ECO:0007669"/>
    <property type="project" value="UniProtKB-UniRule"/>
</dbReference>
<dbReference type="EMBL" id="JANBVN010000016">
    <property type="protein sequence ID" value="KAJ9162017.1"/>
    <property type="molecule type" value="Genomic_DNA"/>
</dbReference>
<accession>A0AA38VSV5</accession>
<keyword evidence="4 14" id="KW-0540">Nuclease</keyword>
<dbReference type="InterPro" id="IPR047416">
    <property type="entry name" value="XPF_nuclease_Mus81"/>
</dbReference>
<dbReference type="GO" id="GO:0031573">
    <property type="term" value="P:mitotic intra-S DNA damage checkpoint signaling"/>
    <property type="evidence" value="ECO:0007669"/>
    <property type="project" value="TreeGrafter"/>
</dbReference>
<dbReference type="GO" id="GO:0000712">
    <property type="term" value="P:resolution of meiotic recombination intermediates"/>
    <property type="evidence" value="ECO:0007669"/>
    <property type="project" value="TreeGrafter"/>
</dbReference>
<dbReference type="GO" id="GO:0000727">
    <property type="term" value="P:double-strand break repair via break-induced replication"/>
    <property type="evidence" value="ECO:0007669"/>
    <property type="project" value="UniProtKB-UniRule"/>
</dbReference>
<dbReference type="Pfam" id="PF21136">
    <property type="entry name" value="WHD_MUS81"/>
    <property type="match status" value="1"/>
</dbReference>
<keyword evidence="6 14" id="KW-0255">Endonuclease</keyword>
<dbReference type="Pfam" id="PF02732">
    <property type="entry name" value="ERCC4"/>
    <property type="match status" value="1"/>
</dbReference>
<dbReference type="GO" id="GO:0005634">
    <property type="term" value="C:nucleus"/>
    <property type="evidence" value="ECO:0007669"/>
    <property type="project" value="UniProtKB-SubCell"/>
</dbReference>
<sequence>MSDLPECANPLYLQWVKELWDQAKERSYKSAPTFGKAFHSLKTCPIKFDHPSQCKQLSFWGPKLCEDIAKKLKEHCDANGLPMPEPKKLNKKNRDALDSGEDDDEETPQPAKKPRKTKAYVPAYRSGAYAILLAFATLAEDDNRGLSKADLIEAAQPHCDASFTAPADATKFYTAWASMKTLQTKELVYQKGGPLKRYCLSDEGREVARRVREIAQQKDALPGRTAQRSTAQALDPGPERGRVHANATRSPDDDDDIFIAEPNTADKTLPAPAQQAYADVVPVGEGDAEGAIPQFTPIRLPPGSFQVRLVLDNREVRTMKDRDYVREELSKKGVVPLVRSVALGDAMWVAKCTIPGLLPDHGIEGGDEAVLDYVCERKRLDDLISSIKDGRFHEQKFRLRRSGVRNVIYLVEEITMDAGHFSKYEEAVQSAMATIQVVEGYFLKQTQKLDDTIRYLTRMTKMLKEMHEKKTLYVVPTAVLTAQNYLPLIQHLRETQPASSHHITYPAFASLASKSEMMTLRDVFLKMLMCTRGVTGEKALEIQKRWKTPYHFVKAFEACGPGEEGKKRKRELVANEMSNLVGRKKIAKAVSQTIAEVWGDV</sequence>
<dbReference type="InterPro" id="IPR033309">
    <property type="entry name" value="Mus81"/>
</dbReference>
<keyword evidence="8 14" id="KW-0378">Hydrolase</keyword>
<dbReference type="Gene3D" id="1.10.150.670">
    <property type="entry name" value="Crossover junction endonuclease EME1, DNA-binding domain"/>
    <property type="match status" value="1"/>
</dbReference>
<evidence type="ECO:0000256" key="5">
    <source>
        <dbReference type="ARBA" id="ARBA00022723"/>
    </source>
</evidence>
<dbReference type="FunFam" id="3.40.50.10130:FF:000003">
    <property type="entry name" value="Crossover junction endonuclease MUS81"/>
    <property type="match status" value="1"/>
</dbReference>
<evidence type="ECO:0000259" key="16">
    <source>
        <dbReference type="SMART" id="SM00891"/>
    </source>
</evidence>
<name>A0AA38VSV5_9PEZI</name>
<keyword evidence="18" id="KW-1185">Reference proteome</keyword>
<comment type="subcellular location">
    <subcellularLocation>
        <location evidence="2 14">Nucleus</location>
    </subcellularLocation>
</comment>
<dbReference type="GO" id="GO:0003677">
    <property type="term" value="F:DNA binding"/>
    <property type="evidence" value="ECO:0007669"/>
    <property type="project" value="UniProtKB-UniRule"/>
</dbReference>
<keyword evidence="12 14" id="KW-0539">Nucleus</keyword>
<dbReference type="GO" id="GO:0048476">
    <property type="term" value="C:Holliday junction resolvase complex"/>
    <property type="evidence" value="ECO:0007669"/>
    <property type="project" value="UniProtKB-UniRule"/>
</dbReference>
<dbReference type="InterPro" id="IPR011335">
    <property type="entry name" value="Restrct_endonuc-II-like"/>
</dbReference>
<dbReference type="AlphaFoldDB" id="A0AA38VSV5"/>
<dbReference type="GO" id="GO:0006308">
    <property type="term" value="P:DNA catabolic process"/>
    <property type="evidence" value="ECO:0007669"/>
    <property type="project" value="UniProtKB-UniRule"/>
</dbReference>
<dbReference type="InterPro" id="IPR042530">
    <property type="entry name" value="EME1/EME2_C"/>
</dbReference>
<dbReference type="SMART" id="SM00891">
    <property type="entry name" value="ERCC4"/>
    <property type="match status" value="1"/>
</dbReference>
<organism evidence="17 18">
    <name type="scientific">Coniochaeta hoffmannii</name>
    <dbReference type="NCBI Taxonomy" id="91930"/>
    <lineage>
        <taxon>Eukaryota</taxon>
        <taxon>Fungi</taxon>
        <taxon>Dikarya</taxon>
        <taxon>Ascomycota</taxon>
        <taxon>Pezizomycotina</taxon>
        <taxon>Sordariomycetes</taxon>
        <taxon>Sordariomycetidae</taxon>
        <taxon>Coniochaetales</taxon>
        <taxon>Coniochaetaceae</taxon>
        <taxon>Coniochaeta</taxon>
    </lineage>
</organism>
<dbReference type="GO" id="GO:0031297">
    <property type="term" value="P:replication fork processing"/>
    <property type="evidence" value="ECO:0007669"/>
    <property type="project" value="UniProtKB-ARBA"/>
</dbReference>
<feature type="domain" description="ERCC4" evidence="16">
    <location>
        <begin position="308"/>
        <end position="415"/>
    </location>
</feature>
<comment type="subunit">
    <text evidence="14">Interacts with EME1.</text>
</comment>
<evidence type="ECO:0000256" key="13">
    <source>
        <dbReference type="ARBA" id="ARBA00023254"/>
    </source>
</evidence>
<dbReference type="PANTHER" id="PTHR13451">
    <property type="entry name" value="CLASS II CROSSOVER JUNCTION ENDONUCLEASE MUS81"/>
    <property type="match status" value="1"/>
</dbReference>
<dbReference type="GO" id="GO:0008821">
    <property type="term" value="F:crossover junction DNA endonuclease activity"/>
    <property type="evidence" value="ECO:0007669"/>
    <property type="project" value="UniProtKB-UniRule"/>
</dbReference>
<evidence type="ECO:0000313" key="18">
    <source>
        <dbReference type="Proteomes" id="UP001174691"/>
    </source>
</evidence>
<dbReference type="InterPro" id="IPR047417">
    <property type="entry name" value="WHD_MUS81"/>
</dbReference>
<feature type="compositionally biased region" description="Acidic residues" evidence="15">
    <location>
        <begin position="98"/>
        <end position="107"/>
    </location>
</feature>
<dbReference type="CDD" id="cd20074">
    <property type="entry name" value="XPF_nuclease_Mus81"/>
    <property type="match status" value="1"/>
</dbReference>
<evidence type="ECO:0000256" key="12">
    <source>
        <dbReference type="ARBA" id="ARBA00023242"/>
    </source>
</evidence>
<dbReference type="Proteomes" id="UP001174691">
    <property type="component" value="Unassembled WGS sequence"/>
</dbReference>
<evidence type="ECO:0000256" key="4">
    <source>
        <dbReference type="ARBA" id="ARBA00022722"/>
    </source>
</evidence>
<dbReference type="InterPro" id="IPR006166">
    <property type="entry name" value="ERCC4_domain"/>
</dbReference>
<evidence type="ECO:0000256" key="15">
    <source>
        <dbReference type="SAM" id="MobiDB-lite"/>
    </source>
</evidence>
<keyword evidence="13" id="KW-0469">Meiosis</keyword>
<feature type="region of interest" description="Disordered" evidence="15">
    <location>
        <begin position="77"/>
        <end position="118"/>
    </location>
</feature>
<evidence type="ECO:0000256" key="11">
    <source>
        <dbReference type="ARBA" id="ARBA00023204"/>
    </source>
</evidence>
<dbReference type="GO" id="GO:0048257">
    <property type="term" value="F:3'-flap endonuclease activity"/>
    <property type="evidence" value="ECO:0007669"/>
    <property type="project" value="TreeGrafter"/>
</dbReference>
<keyword evidence="10 14" id="KW-0233">DNA recombination</keyword>
<dbReference type="CDD" id="cd21036">
    <property type="entry name" value="WH_MUS81"/>
    <property type="match status" value="1"/>
</dbReference>
<proteinExistence type="inferred from homology"/>
<gene>
    <name evidence="17" type="ORF">NKR19_g1749</name>
</gene>
<evidence type="ECO:0000256" key="14">
    <source>
        <dbReference type="RuleBase" id="RU369042"/>
    </source>
</evidence>
<reference evidence="17" key="1">
    <citation type="submission" date="2022-07" db="EMBL/GenBank/DDBJ databases">
        <title>Fungi with potential for degradation of polypropylene.</title>
        <authorList>
            <person name="Gostincar C."/>
        </authorList>
    </citation>
    <scope>NUCLEOTIDE SEQUENCE</scope>
    <source>
        <strain evidence="17">EXF-13287</strain>
    </source>
</reference>
<keyword evidence="7 14" id="KW-0227">DNA damage</keyword>
<evidence type="ECO:0000313" key="17">
    <source>
        <dbReference type="EMBL" id="KAJ9162017.1"/>
    </source>
</evidence>
<protein>
    <recommendedName>
        <fullName evidence="14">Crossover junction endonuclease MUS81</fullName>
        <ecNumber evidence="14">3.1.22.-</ecNumber>
    </recommendedName>
</protein>
<comment type="caution">
    <text evidence="17">The sequence shown here is derived from an EMBL/GenBank/DDBJ whole genome shotgun (WGS) entry which is preliminary data.</text>
</comment>
<keyword evidence="11 14" id="KW-0234">DNA repair</keyword>
<dbReference type="SUPFAM" id="SSF47802">
    <property type="entry name" value="DNA polymerase beta, N-terminal domain-like"/>
    <property type="match status" value="1"/>
</dbReference>
<dbReference type="PANTHER" id="PTHR13451:SF0">
    <property type="entry name" value="CROSSOVER JUNCTION ENDONUCLEASE MUS81"/>
    <property type="match status" value="1"/>
</dbReference>
<dbReference type="InterPro" id="IPR036388">
    <property type="entry name" value="WH-like_DNA-bd_sf"/>
</dbReference>
<keyword evidence="9 14" id="KW-0460">Magnesium</keyword>
<evidence type="ECO:0000256" key="7">
    <source>
        <dbReference type="ARBA" id="ARBA00022763"/>
    </source>
</evidence>
<dbReference type="FunFam" id="1.10.150.110:FF:000001">
    <property type="entry name" value="Putative Crossover junction endonuclease MUS81"/>
    <property type="match status" value="1"/>
</dbReference>
<dbReference type="Gene3D" id="1.10.150.110">
    <property type="entry name" value="DNA polymerase beta, N-terminal domain-like"/>
    <property type="match status" value="1"/>
</dbReference>
<dbReference type="Pfam" id="PF14716">
    <property type="entry name" value="HHH_8"/>
    <property type="match status" value="1"/>
</dbReference>
<dbReference type="EC" id="3.1.22.-" evidence="14"/>
<evidence type="ECO:0000256" key="6">
    <source>
        <dbReference type="ARBA" id="ARBA00022759"/>
    </source>
</evidence>
<evidence type="ECO:0000256" key="8">
    <source>
        <dbReference type="ARBA" id="ARBA00022801"/>
    </source>
</evidence>
<evidence type="ECO:0000256" key="3">
    <source>
        <dbReference type="ARBA" id="ARBA00010015"/>
    </source>
</evidence>
<comment type="function">
    <text evidence="14">Interacts with EME1 to form a DNA structure-specific endonuclease with substrate preference for branched DNA structures with a 5'-end at the branch nick. Typical substrates include 3'-flap structures, D-loops, replication forks and nicked Holliday junctions. May be required in mitosis for the processing of stalled or collapsed replication fork intermediates. May be required in meiosis for the repair of meiosis-specific double strand breaks subsequent to single-end invasion (SEI).</text>
</comment>
<keyword evidence="5 14" id="KW-0479">Metal-binding</keyword>
<feature type="region of interest" description="Disordered" evidence="15">
    <location>
        <begin position="218"/>
        <end position="256"/>
    </location>
</feature>
<dbReference type="Gene3D" id="1.10.10.10">
    <property type="entry name" value="Winged helix-like DNA-binding domain superfamily/Winged helix DNA-binding domain"/>
    <property type="match status" value="1"/>
</dbReference>
<dbReference type="InterPro" id="IPR010996">
    <property type="entry name" value="HHH_MUS81"/>
</dbReference>
<feature type="compositionally biased region" description="Basic and acidic residues" evidence="15">
    <location>
        <begin position="85"/>
        <end position="97"/>
    </location>
</feature>
<dbReference type="SUPFAM" id="SSF52980">
    <property type="entry name" value="Restriction endonuclease-like"/>
    <property type="match status" value="1"/>
</dbReference>
<dbReference type="InterPro" id="IPR027421">
    <property type="entry name" value="DNA_pol_lamdba_lyase_dom_sf"/>
</dbReference>
<evidence type="ECO:0000256" key="2">
    <source>
        <dbReference type="ARBA" id="ARBA00004123"/>
    </source>
</evidence>
<evidence type="ECO:0000256" key="10">
    <source>
        <dbReference type="ARBA" id="ARBA00023172"/>
    </source>
</evidence>
<comment type="cofactor">
    <cofactor evidence="1 14">
        <name>Mg(2+)</name>
        <dbReference type="ChEBI" id="CHEBI:18420"/>
    </cofactor>
</comment>
<evidence type="ECO:0000256" key="1">
    <source>
        <dbReference type="ARBA" id="ARBA00001946"/>
    </source>
</evidence>
<evidence type="ECO:0000256" key="9">
    <source>
        <dbReference type="ARBA" id="ARBA00022842"/>
    </source>
</evidence>
<dbReference type="Gene3D" id="3.40.50.10130">
    <property type="match status" value="1"/>
</dbReference>
<dbReference type="FunFam" id="1.10.10.10:FF:000307">
    <property type="entry name" value="Crossover junction endonuclease MUS81"/>
    <property type="match status" value="1"/>
</dbReference>